<comment type="caution">
    <text evidence="2">The sequence shown here is derived from an EMBL/GenBank/DDBJ whole genome shotgun (WGS) entry which is preliminary data.</text>
</comment>
<feature type="chain" id="PRO_5042260394" evidence="1">
    <location>
        <begin position="35"/>
        <end position="163"/>
    </location>
</feature>
<sequence length="163" mass="17210">MGGEKFSDTPKVPSNPLMMLSSLLVAALAAGAAAQVTLVPTTICHGPQCNPDGEPHDTCPEAITSTEFLTELSTVLSVSTTIITELQTITREVTSIKEVTATVTSTTERTLTQTQTTTEDGYGVLDVSAPSVHVARSGHEVLRVSERAADLDSEFRVRRPGGV</sequence>
<keyword evidence="1" id="KW-0732">Signal</keyword>
<accession>A0AAE8SXD0</accession>
<proteinExistence type="predicted"/>
<evidence type="ECO:0000256" key="1">
    <source>
        <dbReference type="SAM" id="SignalP"/>
    </source>
</evidence>
<protein>
    <submittedName>
        <fullName evidence="2">Uncharacterized protein</fullName>
    </submittedName>
</protein>
<feature type="signal peptide" evidence="1">
    <location>
        <begin position="1"/>
        <end position="34"/>
    </location>
</feature>
<dbReference type="EMBL" id="ONZQ02000011">
    <property type="protein sequence ID" value="SPO04711.1"/>
    <property type="molecule type" value="Genomic_DNA"/>
</dbReference>
<evidence type="ECO:0000313" key="2">
    <source>
        <dbReference type="EMBL" id="SPO04711.1"/>
    </source>
</evidence>
<dbReference type="Proteomes" id="UP001187682">
    <property type="component" value="Unassembled WGS sequence"/>
</dbReference>
<organism evidence="2 3">
    <name type="scientific">Cephalotrichum gorgonifer</name>
    <dbReference type="NCBI Taxonomy" id="2041049"/>
    <lineage>
        <taxon>Eukaryota</taxon>
        <taxon>Fungi</taxon>
        <taxon>Dikarya</taxon>
        <taxon>Ascomycota</taxon>
        <taxon>Pezizomycotina</taxon>
        <taxon>Sordariomycetes</taxon>
        <taxon>Hypocreomycetidae</taxon>
        <taxon>Microascales</taxon>
        <taxon>Microascaceae</taxon>
        <taxon>Cephalotrichum</taxon>
    </lineage>
</organism>
<keyword evidence="3" id="KW-1185">Reference proteome</keyword>
<gene>
    <name evidence="2" type="ORF">DNG_07396</name>
</gene>
<dbReference type="AlphaFoldDB" id="A0AAE8SXD0"/>
<reference evidence="2" key="1">
    <citation type="submission" date="2018-03" db="EMBL/GenBank/DDBJ databases">
        <authorList>
            <person name="Guldener U."/>
        </authorList>
    </citation>
    <scope>NUCLEOTIDE SEQUENCE</scope>
</reference>
<name>A0AAE8SXD0_9PEZI</name>
<evidence type="ECO:0000313" key="3">
    <source>
        <dbReference type="Proteomes" id="UP001187682"/>
    </source>
</evidence>